<evidence type="ECO:0008006" key="4">
    <source>
        <dbReference type="Google" id="ProtNLM"/>
    </source>
</evidence>
<feature type="signal peptide" evidence="1">
    <location>
        <begin position="1"/>
        <end position="16"/>
    </location>
</feature>
<proteinExistence type="predicted"/>
<reference evidence="2" key="1">
    <citation type="submission" date="2023-01" db="EMBL/GenBank/DDBJ databases">
        <authorList>
            <person name="Van Ghelder C."/>
            <person name="Rancurel C."/>
        </authorList>
    </citation>
    <scope>NUCLEOTIDE SEQUENCE</scope>
    <source>
        <strain evidence="2">CNCM I-4278</strain>
    </source>
</reference>
<accession>A0A9W4USN8</accession>
<dbReference type="Proteomes" id="UP001152607">
    <property type="component" value="Unassembled WGS sequence"/>
</dbReference>
<evidence type="ECO:0000256" key="1">
    <source>
        <dbReference type="SAM" id="SignalP"/>
    </source>
</evidence>
<evidence type="ECO:0000313" key="3">
    <source>
        <dbReference type="Proteomes" id="UP001152607"/>
    </source>
</evidence>
<gene>
    <name evidence="2" type="ORF">PDIGIT_LOCUS13189</name>
</gene>
<name>A0A9W4USN8_9PLEO</name>
<keyword evidence="1" id="KW-0732">Signal</keyword>
<organism evidence="2 3">
    <name type="scientific">Periconia digitata</name>
    <dbReference type="NCBI Taxonomy" id="1303443"/>
    <lineage>
        <taxon>Eukaryota</taxon>
        <taxon>Fungi</taxon>
        <taxon>Dikarya</taxon>
        <taxon>Ascomycota</taxon>
        <taxon>Pezizomycotina</taxon>
        <taxon>Dothideomycetes</taxon>
        <taxon>Pleosporomycetidae</taxon>
        <taxon>Pleosporales</taxon>
        <taxon>Massarineae</taxon>
        <taxon>Periconiaceae</taxon>
        <taxon>Periconia</taxon>
    </lineage>
</organism>
<feature type="chain" id="PRO_5040800026" description="Secreted protein" evidence="1">
    <location>
        <begin position="17"/>
        <end position="92"/>
    </location>
</feature>
<comment type="caution">
    <text evidence="2">The sequence shown here is derived from an EMBL/GenBank/DDBJ whole genome shotgun (WGS) entry which is preliminary data.</text>
</comment>
<protein>
    <recommendedName>
        <fullName evidence="4">Secreted protein</fullName>
    </recommendedName>
</protein>
<dbReference type="AlphaFoldDB" id="A0A9W4USN8"/>
<dbReference type="EMBL" id="CAOQHR010000010">
    <property type="protein sequence ID" value="CAI6340022.1"/>
    <property type="molecule type" value="Genomic_DNA"/>
</dbReference>
<sequence length="92" mass="9748">MLLLSFFLALMASVTCLTTSSLPSVAVATAVVDPADSVSATTIFDPALQAEVSVPDVAVSDVDEITANGRTPFVCFIHHSSYLTCKICLQRR</sequence>
<evidence type="ECO:0000313" key="2">
    <source>
        <dbReference type="EMBL" id="CAI6340022.1"/>
    </source>
</evidence>
<keyword evidence="3" id="KW-1185">Reference proteome</keyword>